<comment type="caution">
    <text evidence="2">The sequence shown here is derived from an EMBL/GenBank/DDBJ whole genome shotgun (WGS) entry which is preliminary data.</text>
</comment>
<sequence>MVNSCAAFNCTYTYKKGSRISLHKNLWRRKTKEDLCAQVIPFRGMASSYDVVFKGITLDDALDIVNDDTFANEIDVQSEKVDTVILPPDPDSLTDEDEAPDDVTGIANVKDVPGPVEVHFIASENTNCPEISTSMSEKPTKKRKLCNQTAKYGKCTPKYTKIQENDHASHETLEEMKNNLKNCMPLEIGEKILNYNDIFDFIVKESVSYAVSCKNIFDFTLDPDELSLLRHIITFGISPTPSKRHYWSEEADLGLDIVKNAMSRNQYLKLKSLIHFNDNTDANDQKHDRGFKVRPLISMLNASFQQFGIFSEHLAIDEMIVKYYGHNSLKQFIRGKPIRFGCKLWALCGSNGYCYKFDLYCGKDAAGSDVSNRYDLALGTKVVLNMLDCIVHPRAHDIYFDNFFQVEIFCSTFRILVSGLQELLEKTEWMVVLFRIRNYYRNQHRDPMIIHLTLMVKFSS</sequence>
<dbReference type="Pfam" id="PF13843">
    <property type="entry name" value="DDE_Tnp_1_7"/>
    <property type="match status" value="1"/>
</dbReference>
<name>A0ABQ8T2Z5_PERAM</name>
<proteinExistence type="predicted"/>
<dbReference type="InterPro" id="IPR029526">
    <property type="entry name" value="PGBD"/>
</dbReference>
<evidence type="ECO:0000313" key="2">
    <source>
        <dbReference type="EMBL" id="KAJ4440603.1"/>
    </source>
</evidence>
<evidence type="ECO:0000259" key="1">
    <source>
        <dbReference type="Pfam" id="PF13843"/>
    </source>
</evidence>
<protein>
    <recommendedName>
        <fullName evidence="1">PiggyBac transposable element-derived protein domain-containing protein</fullName>
    </recommendedName>
</protein>
<dbReference type="EMBL" id="JAJSOF020000017">
    <property type="protein sequence ID" value="KAJ4440603.1"/>
    <property type="molecule type" value="Genomic_DNA"/>
</dbReference>
<gene>
    <name evidence="2" type="ORF">ANN_08749</name>
</gene>
<feature type="domain" description="PiggyBac transposable element-derived protein" evidence="1">
    <location>
        <begin position="190"/>
        <end position="405"/>
    </location>
</feature>
<dbReference type="InterPro" id="IPR052638">
    <property type="entry name" value="PiggyBac_TE-derived"/>
</dbReference>
<dbReference type="Proteomes" id="UP001148838">
    <property type="component" value="Unassembled WGS sequence"/>
</dbReference>
<keyword evidence="3" id="KW-1185">Reference proteome</keyword>
<organism evidence="2 3">
    <name type="scientific">Periplaneta americana</name>
    <name type="common">American cockroach</name>
    <name type="synonym">Blatta americana</name>
    <dbReference type="NCBI Taxonomy" id="6978"/>
    <lineage>
        <taxon>Eukaryota</taxon>
        <taxon>Metazoa</taxon>
        <taxon>Ecdysozoa</taxon>
        <taxon>Arthropoda</taxon>
        <taxon>Hexapoda</taxon>
        <taxon>Insecta</taxon>
        <taxon>Pterygota</taxon>
        <taxon>Neoptera</taxon>
        <taxon>Polyneoptera</taxon>
        <taxon>Dictyoptera</taxon>
        <taxon>Blattodea</taxon>
        <taxon>Blattoidea</taxon>
        <taxon>Blattidae</taxon>
        <taxon>Blattinae</taxon>
        <taxon>Periplaneta</taxon>
    </lineage>
</organism>
<dbReference type="PANTHER" id="PTHR47055">
    <property type="entry name" value="DDE_TNP_1_7 DOMAIN-CONTAINING PROTEIN"/>
    <property type="match status" value="1"/>
</dbReference>
<evidence type="ECO:0000313" key="3">
    <source>
        <dbReference type="Proteomes" id="UP001148838"/>
    </source>
</evidence>
<accession>A0ABQ8T2Z5</accession>
<reference evidence="2 3" key="1">
    <citation type="journal article" date="2022" name="Allergy">
        <title>Genome assembly and annotation of Periplaneta americana reveal a comprehensive cockroach allergen profile.</title>
        <authorList>
            <person name="Wang L."/>
            <person name="Xiong Q."/>
            <person name="Saelim N."/>
            <person name="Wang L."/>
            <person name="Nong W."/>
            <person name="Wan A.T."/>
            <person name="Shi M."/>
            <person name="Liu X."/>
            <person name="Cao Q."/>
            <person name="Hui J.H.L."/>
            <person name="Sookrung N."/>
            <person name="Leung T.F."/>
            <person name="Tungtrongchitr A."/>
            <person name="Tsui S.K.W."/>
        </authorList>
    </citation>
    <scope>NUCLEOTIDE SEQUENCE [LARGE SCALE GENOMIC DNA]</scope>
    <source>
        <strain evidence="2">PWHHKU_190912</strain>
    </source>
</reference>
<dbReference type="PANTHER" id="PTHR47055:SF3">
    <property type="entry name" value="PHORBOL-ESTER_DAG-TYPE DOMAIN-CONTAINING PROTEIN"/>
    <property type="match status" value="1"/>
</dbReference>